<reference evidence="1 2" key="1">
    <citation type="journal article" date="2016" name="Int. J. Syst. Evol. Microbiol.">
        <title>Lysobacter erysipheiresistens sp. nov., an antagonist of powdery mildew, isolated from tobacco-cultivated soil.</title>
        <authorList>
            <person name="Xie B."/>
            <person name="Li T."/>
            <person name="Lin X."/>
            <person name="Wang C.J."/>
            <person name="Chen Y.J."/>
            <person name="Liu W.J."/>
            <person name="Zhao Z.W."/>
        </authorList>
    </citation>
    <scope>NUCLEOTIDE SEQUENCE [LARGE SCALE GENOMIC DNA]</scope>
    <source>
        <strain evidence="1 2">RS-LYSO-3</strain>
    </source>
</reference>
<dbReference type="EMBL" id="JAXGFP010000004">
    <property type="protein sequence ID" value="MEG3184309.1"/>
    <property type="molecule type" value="Genomic_DNA"/>
</dbReference>
<protein>
    <recommendedName>
        <fullName evidence="3">THUMP domain-containing protein</fullName>
    </recommendedName>
</protein>
<keyword evidence="2" id="KW-1185">Reference proteome</keyword>
<comment type="caution">
    <text evidence="1">The sequence shown here is derived from an EMBL/GenBank/DDBJ whole genome shotgun (WGS) entry which is preliminary data.</text>
</comment>
<evidence type="ECO:0000313" key="1">
    <source>
        <dbReference type="EMBL" id="MEG3184309.1"/>
    </source>
</evidence>
<gene>
    <name evidence="1" type="ORF">SNE34_09830</name>
</gene>
<evidence type="ECO:0000313" key="2">
    <source>
        <dbReference type="Proteomes" id="UP001355056"/>
    </source>
</evidence>
<proteinExistence type="predicted"/>
<organism evidence="1 2">
    <name type="scientific">Novilysobacter erysipheiresistens</name>
    <dbReference type="NCBI Taxonomy" id="1749332"/>
    <lineage>
        <taxon>Bacteria</taxon>
        <taxon>Pseudomonadati</taxon>
        <taxon>Pseudomonadota</taxon>
        <taxon>Gammaproteobacteria</taxon>
        <taxon>Lysobacterales</taxon>
        <taxon>Lysobacteraceae</taxon>
        <taxon>Novilysobacter</taxon>
    </lineage>
</organism>
<dbReference type="RefSeq" id="WP_332616806.1">
    <property type="nucleotide sequence ID" value="NZ_JAXGFP010000004.1"/>
</dbReference>
<evidence type="ECO:0008006" key="3">
    <source>
        <dbReference type="Google" id="ProtNLM"/>
    </source>
</evidence>
<accession>A0ABU7YZH5</accession>
<sequence>MELLDLLHGLRRAPWMGIGRHIVLRAGFDTARGYERTVGAILAEKEDSSKIKLLANGLTEHLVAGEKLIQLVRLEGKDRNVLQNWIRTKRRHSNALTDAFPGVAPKSAVVTFRDQPVTSVGSVDLEVGAAALFTASRNYVETVDVPPSRLKAGAAEGFEKLVGYQRVYMQTYEAVWLPPQGDYACIAVDLPRGIPKSFAQASADALHHAVRQQLGHQLKLLNFWPAVYGLYLASDGKLVDYGFSVAGQSVNHHKARRRSECLRKAVYDAAGAKAVAAAGDELELFKVAMQWQLKQTDGVLVEPEVLVPGVAADLNKAMPIVNHVILRDCLTTRDLEFVVSKLAPHVK</sequence>
<dbReference type="Proteomes" id="UP001355056">
    <property type="component" value="Unassembled WGS sequence"/>
</dbReference>
<name>A0ABU7YZH5_9GAMM</name>